<dbReference type="Pfam" id="PF26460">
    <property type="entry name" value="DUF8139"/>
    <property type="match status" value="1"/>
</dbReference>
<dbReference type="Proteomes" id="UP001595897">
    <property type="component" value="Unassembled WGS sequence"/>
</dbReference>
<dbReference type="EMBL" id="JBHSGU010000012">
    <property type="protein sequence ID" value="MFC4701493.1"/>
    <property type="molecule type" value="Genomic_DNA"/>
</dbReference>
<evidence type="ECO:0000313" key="2">
    <source>
        <dbReference type="EMBL" id="MFC4701493.1"/>
    </source>
</evidence>
<reference evidence="3" key="1">
    <citation type="journal article" date="2019" name="Int. J. Syst. Evol. Microbiol.">
        <title>The Global Catalogue of Microorganisms (GCM) 10K type strain sequencing project: providing services to taxonomists for standard genome sequencing and annotation.</title>
        <authorList>
            <consortium name="The Broad Institute Genomics Platform"/>
            <consortium name="The Broad Institute Genome Sequencing Center for Infectious Disease"/>
            <person name="Wu L."/>
            <person name="Ma J."/>
        </authorList>
    </citation>
    <scope>NUCLEOTIDE SEQUENCE [LARGE SCALE GENOMIC DNA]</scope>
    <source>
        <strain evidence="3">KACC 12507</strain>
    </source>
</reference>
<gene>
    <name evidence="2" type="ORF">ACFO4O_15110</name>
</gene>
<protein>
    <recommendedName>
        <fullName evidence="1">DUF8139 domain-containing protein</fullName>
    </recommendedName>
</protein>
<organism evidence="2 3">
    <name type="scientific">Glaciecola siphonariae</name>
    <dbReference type="NCBI Taxonomy" id="521012"/>
    <lineage>
        <taxon>Bacteria</taxon>
        <taxon>Pseudomonadati</taxon>
        <taxon>Pseudomonadota</taxon>
        <taxon>Gammaproteobacteria</taxon>
        <taxon>Alteromonadales</taxon>
        <taxon>Alteromonadaceae</taxon>
        <taxon>Glaciecola</taxon>
    </lineage>
</organism>
<dbReference type="InterPro" id="IPR058452">
    <property type="entry name" value="DUF8139"/>
</dbReference>
<evidence type="ECO:0000313" key="3">
    <source>
        <dbReference type="Proteomes" id="UP001595897"/>
    </source>
</evidence>
<dbReference type="RefSeq" id="WP_382410026.1">
    <property type="nucleotide sequence ID" value="NZ_JBHSGU010000012.1"/>
</dbReference>
<proteinExistence type="predicted"/>
<feature type="domain" description="DUF8139" evidence="1">
    <location>
        <begin position="1"/>
        <end position="68"/>
    </location>
</feature>
<name>A0ABV9M1C0_9ALTE</name>
<sequence length="70" mass="7902">MAKFNINDTVLVKESVETNAYVGQKGSIINVFETRPSGKYFEKFPAGVIYMIEFENGDALDVHESELKEI</sequence>
<keyword evidence="3" id="KW-1185">Reference proteome</keyword>
<evidence type="ECO:0000259" key="1">
    <source>
        <dbReference type="Pfam" id="PF26460"/>
    </source>
</evidence>
<accession>A0ABV9M1C0</accession>
<comment type="caution">
    <text evidence="2">The sequence shown here is derived from an EMBL/GenBank/DDBJ whole genome shotgun (WGS) entry which is preliminary data.</text>
</comment>